<evidence type="ECO:0000256" key="1">
    <source>
        <dbReference type="ARBA" id="ARBA00004167"/>
    </source>
</evidence>
<dbReference type="Pfam" id="PF05633">
    <property type="entry name" value="ROH1-like"/>
    <property type="match status" value="1"/>
</dbReference>
<sequence length="528" mass="59877">MGTGNDLNPNQVHSMDVNGDSSSEFQCELGSFEHQVFRQFRTLSAASDDEILSLNWVSRLLDAFIACQEDFKLVMSKHKSNLSIPPLDRFVTEFFDMIIKALDICNAVRDGMEKIRLWHRHLEIVSHAFDSKSKNIMFEGHFKRAKRGLTDLAIIMFDDNKESSSAFAHRNRSFGCTNKGKDNEQSAEYSRSLSWSVPNSWSASKQLQLIANRLIPPKGHEILATNGLANDIYTMGFILMFVLWVLVRAIPCQDRSLQVHFSVPRQFSWGTPLNSLHIRIMEEFKKHERKNNVGLLKEIGQMEKSIHLLTGLVDSVNQFPLTEKQMEEVKTCVQEVSLVCDMFKNGLEPLELQLRDVFRKILSCRTKGLEITRVKINVIPLPRVSPPSQSPCSYSRSKLLIQHPHLRKSAVSVNVVTVKRNAKTLGYTSVKSTVTVNVVSVMTASKVTVLHVTTIFAVDVTDRNACLRLASPVAANVTVYSMVSSNIIGSDRRVDRQKMRFTSMKGVGEEDESIQFWMMVLERDKMSF</sequence>
<reference evidence="6 7" key="1">
    <citation type="submission" date="2019-05" db="EMBL/GenBank/DDBJ databases">
        <title>Mikania micrantha, genome provides insights into the molecular mechanism of rapid growth.</title>
        <authorList>
            <person name="Liu B."/>
        </authorList>
    </citation>
    <scope>NUCLEOTIDE SEQUENCE [LARGE SCALE GENOMIC DNA]</scope>
    <source>
        <strain evidence="6">NLD-2019</strain>
        <tissue evidence="6">Leaf</tissue>
    </source>
</reference>
<evidence type="ECO:0000313" key="7">
    <source>
        <dbReference type="Proteomes" id="UP000326396"/>
    </source>
</evidence>
<dbReference type="EMBL" id="SZYD01002076">
    <property type="protein sequence ID" value="KAC9968857.1"/>
    <property type="molecule type" value="Genomic_DNA"/>
</dbReference>
<evidence type="ECO:0000256" key="5">
    <source>
        <dbReference type="ARBA" id="ARBA00035114"/>
    </source>
</evidence>
<keyword evidence="4" id="KW-0472">Membrane</keyword>
<dbReference type="AlphaFoldDB" id="A0A5N6LAE5"/>
<comment type="similarity">
    <text evidence="5">Belongs to the ROH1 family.</text>
</comment>
<keyword evidence="2" id="KW-0812">Transmembrane</keyword>
<evidence type="ECO:0000256" key="4">
    <source>
        <dbReference type="ARBA" id="ARBA00023136"/>
    </source>
</evidence>
<evidence type="ECO:0000256" key="3">
    <source>
        <dbReference type="ARBA" id="ARBA00022989"/>
    </source>
</evidence>
<gene>
    <name evidence="6" type="ORF">E3N88_45011</name>
</gene>
<protein>
    <recommendedName>
        <fullName evidence="8">BYPASS-related protein</fullName>
    </recommendedName>
</protein>
<evidence type="ECO:0000256" key="2">
    <source>
        <dbReference type="ARBA" id="ARBA00022692"/>
    </source>
</evidence>
<comment type="caution">
    <text evidence="6">The sequence shown here is derived from an EMBL/GenBank/DDBJ whole genome shotgun (WGS) entry which is preliminary data.</text>
</comment>
<evidence type="ECO:0000313" key="6">
    <source>
        <dbReference type="EMBL" id="KAC9968857.1"/>
    </source>
</evidence>
<name>A0A5N6LAE5_9ASTR</name>
<dbReference type="InterPro" id="IPR008511">
    <property type="entry name" value="ROH1-like"/>
</dbReference>
<proteinExistence type="inferred from homology"/>
<evidence type="ECO:0008006" key="8">
    <source>
        <dbReference type="Google" id="ProtNLM"/>
    </source>
</evidence>
<accession>A0A5N6LAE5</accession>
<dbReference type="PANTHER" id="PTHR31509">
    <property type="entry name" value="BPS1-LIKE PROTEIN"/>
    <property type="match status" value="1"/>
</dbReference>
<dbReference type="GO" id="GO:0016020">
    <property type="term" value="C:membrane"/>
    <property type="evidence" value="ECO:0007669"/>
    <property type="project" value="UniProtKB-SubCell"/>
</dbReference>
<keyword evidence="7" id="KW-1185">Reference proteome</keyword>
<keyword evidence="3" id="KW-1133">Transmembrane helix</keyword>
<dbReference type="Proteomes" id="UP000326396">
    <property type="component" value="Unassembled WGS sequence"/>
</dbReference>
<dbReference type="OrthoDB" id="1878996at2759"/>
<comment type="subcellular location">
    <subcellularLocation>
        <location evidence="1">Membrane</location>
        <topology evidence="1">Single-pass membrane protein</topology>
    </subcellularLocation>
</comment>
<organism evidence="6 7">
    <name type="scientific">Mikania micrantha</name>
    <name type="common">bitter vine</name>
    <dbReference type="NCBI Taxonomy" id="192012"/>
    <lineage>
        <taxon>Eukaryota</taxon>
        <taxon>Viridiplantae</taxon>
        <taxon>Streptophyta</taxon>
        <taxon>Embryophyta</taxon>
        <taxon>Tracheophyta</taxon>
        <taxon>Spermatophyta</taxon>
        <taxon>Magnoliopsida</taxon>
        <taxon>eudicotyledons</taxon>
        <taxon>Gunneridae</taxon>
        <taxon>Pentapetalae</taxon>
        <taxon>asterids</taxon>
        <taxon>campanulids</taxon>
        <taxon>Asterales</taxon>
        <taxon>Asteraceae</taxon>
        <taxon>Asteroideae</taxon>
        <taxon>Heliantheae alliance</taxon>
        <taxon>Eupatorieae</taxon>
        <taxon>Mikania</taxon>
    </lineage>
</organism>